<evidence type="ECO:0000259" key="8">
    <source>
        <dbReference type="Pfam" id="PF16757"/>
    </source>
</evidence>
<name>A0A0K2ZSF7_9XANT</name>
<evidence type="ECO:0000259" key="7">
    <source>
        <dbReference type="Pfam" id="PF01120"/>
    </source>
</evidence>
<feature type="signal peptide" evidence="6">
    <location>
        <begin position="1"/>
        <end position="39"/>
    </location>
</feature>
<feature type="domain" description="Alpha-L-fucosidase C-terminal" evidence="8">
    <location>
        <begin position="480"/>
        <end position="555"/>
    </location>
</feature>
<dbReference type="SUPFAM" id="SSF51445">
    <property type="entry name" value="(Trans)glycosidases"/>
    <property type="match status" value="1"/>
</dbReference>
<organism evidence="9 10">
    <name type="scientific">Xanthomonas graminis pv. arrhenatheri LMG 727</name>
    <dbReference type="NCBI Taxonomy" id="1195923"/>
    <lineage>
        <taxon>Bacteria</taxon>
        <taxon>Pseudomonadati</taxon>
        <taxon>Pseudomonadota</taxon>
        <taxon>Gammaproteobacteria</taxon>
        <taxon>Lysobacterales</taxon>
        <taxon>Lysobacteraceae</taxon>
        <taxon>Xanthomonas</taxon>
        <taxon>Xanthomonas translucens group</taxon>
        <taxon>Xanthomonas graminis</taxon>
    </lineage>
</organism>
<dbReference type="GO" id="GO:0006004">
    <property type="term" value="P:fucose metabolic process"/>
    <property type="evidence" value="ECO:0007669"/>
    <property type="project" value="TreeGrafter"/>
</dbReference>
<keyword evidence="4" id="KW-0378">Hydrolase</keyword>
<dbReference type="PANTHER" id="PTHR10030:SF37">
    <property type="entry name" value="ALPHA-L-FUCOSIDASE-RELATED"/>
    <property type="match status" value="1"/>
</dbReference>
<dbReference type="Pfam" id="PF01120">
    <property type="entry name" value="Alpha_L_fucos"/>
    <property type="match status" value="1"/>
</dbReference>
<dbReference type="Pfam" id="PF16757">
    <property type="entry name" value="Fucosidase_C"/>
    <property type="match status" value="1"/>
</dbReference>
<evidence type="ECO:0000256" key="3">
    <source>
        <dbReference type="ARBA" id="ARBA00022729"/>
    </source>
</evidence>
<feature type="domain" description="Glycoside hydrolase family 29 N-terminal" evidence="7">
    <location>
        <begin position="84"/>
        <end position="447"/>
    </location>
</feature>
<evidence type="ECO:0000256" key="1">
    <source>
        <dbReference type="ARBA" id="ARBA00007951"/>
    </source>
</evidence>
<dbReference type="RefSeq" id="WP_053834985.1">
    <property type="nucleotide sequence ID" value="NZ_CXOI01000023.1"/>
</dbReference>
<evidence type="ECO:0000256" key="5">
    <source>
        <dbReference type="ARBA" id="ARBA00023295"/>
    </source>
</evidence>
<dbReference type="InterPro" id="IPR000933">
    <property type="entry name" value="Glyco_hydro_29"/>
</dbReference>
<dbReference type="EC" id="3.2.1.51" evidence="2"/>
<keyword evidence="5" id="KW-0326">Glycosidase</keyword>
<keyword evidence="10" id="KW-1185">Reference proteome</keyword>
<dbReference type="SMART" id="SM00812">
    <property type="entry name" value="Alpha_L_fucos"/>
    <property type="match status" value="1"/>
</dbReference>
<dbReference type="InterPro" id="IPR031919">
    <property type="entry name" value="Fucosidase_C"/>
</dbReference>
<dbReference type="AlphaFoldDB" id="A0A0K2ZSF7"/>
<reference evidence="10" key="1">
    <citation type="submission" date="2015-07" db="EMBL/GenBank/DDBJ databases">
        <authorList>
            <person name="Wibberg D."/>
        </authorList>
    </citation>
    <scope>NUCLEOTIDE SEQUENCE [LARGE SCALE GENOMIC DNA]</scope>
</reference>
<evidence type="ECO:0000313" key="10">
    <source>
        <dbReference type="Proteomes" id="UP000046187"/>
    </source>
</evidence>
<gene>
    <name evidence="9" type="ORF">XTALMG727_1645</name>
</gene>
<dbReference type="InterPro" id="IPR057739">
    <property type="entry name" value="Glyco_hydro_29_N"/>
</dbReference>
<sequence length="564" mass="62846">MTSETRLRADRSRHAGAVRKTLASSFSLILALAAMPACAADAPSPTAPTATTLSPEQIDQQWLQATAKYAPERARLVREADAGARKGPFRPDWTSLKHYRSPSWYDNAKFGIFIHWGVFSVPAFGNEWYSRNMYQPDAKDSQDYAHHREKYGPQSSFGYKDLIPLFTAPKFDPQGWATLFREAGARYVVPVAEHHDGFAMYDSQLSDWTATKMGPKRDVIGELSKAIRAQGMHFGLSSHRAEHNWFFDGGRRFDSDVNDPRYAGLYGPAQIRLPGKDDADVVNDWTPVSQAWLDDWLARTTELIDRYDPELIYFDWWIAHPTFRSTLPTMLAYYYNHGAARGEGVVTNYKVGAFAEGAGTLDIERGQLTGIHPTHWQTDTSVSNASWGYVENDTYKTPTFIVHMLVDVVSKNGNLMLNIGPRADGSIPDTERDILLSIGKWLKTNGEAIYDSQPWRSYGEGPTEVVGGTFQDTKTKPYTAKDFRFTTGHGALYAIELGWPAGGKAVIRSLTPADGVRGVTLLATGKQVPFEQRADGLHLTLPAKPVGEHAYVFRIDLPSPTSTR</sequence>
<dbReference type="PANTHER" id="PTHR10030">
    <property type="entry name" value="ALPHA-L-FUCOSIDASE"/>
    <property type="match status" value="1"/>
</dbReference>
<protein>
    <recommendedName>
        <fullName evidence="2">alpha-L-fucosidase</fullName>
        <ecNumber evidence="2">3.2.1.51</ecNumber>
    </recommendedName>
</protein>
<feature type="chain" id="PRO_5005492944" description="alpha-L-fucosidase" evidence="6">
    <location>
        <begin position="40"/>
        <end position="564"/>
    </location>
</feature>
<dbReference type="Gene3D" id="3.20.20.80">
    <property type="entry name" value="Glycosidases"/>
    <property type="match status" value="1"/>
</dbReference>
<evidence type="ECO:0000313" key="9">
    <source>
        <dbReference type="EMBL" id="CTP86325.1"/>
    </source>
</evidence>
<dbReference type="GO" id="GO:0005764">
    <property type="term" value="C:lysosome"/>
    <property type="evidence" value="ECO:0007669"/>
    <property type="project" value="TreeGrafter"/>
</dbReference>
<dbReference type="Proteomes" id="UP000046187">
    <property type="component" value="Unassembled WGS sequence"/>
</dbReference>
<comment type="similarity">
    <text evidence="1">Belongs to the glycosyl hydrolase 29 family.</text>
</comment>
<dbReference type="InterPro" id="IPR017853">
    <property type="entry name" value="GH"/>
</dbReference>
<dbReference type="Gene3D" id="2.60.40.1180">
    <property type="entry name" value="Golgi alpha-mannosidase II"/>
    <property type="match status" value="1"/>
</dbReference>
<evidence type="ECO:0000256" key="6">
    <source>
        <dbReference type="SAM" id="SignalP"/>
    </source>
</evidence>
<evidence type="ECO:0000256" key="2">
    <source>
        <dbReference type="ARBA" id="ARBA00012662"/>
    </source>
</evidence>
<proteinExistence type="inferred from homology"/>
<dbReference type="InterPro" id="IPR013780">
    <property type="entry name" value="Glyco_hydro_b"/>
</dbReference>
<dbReference type="FunFam" id="3.20.20.80:FF:000158">
    <property type="entry name" value="Exported alpha-L-fucosidase"/>
    <property type="match status" value="1"/>
</dbReference>
<evidence type="ECO:0000256" key="4">
    <source>
        <dbReference type="ARBA" id="ARBA00022801"/>
    </source>
</evidence>
<keyword evidence="3 6" id="KW-0732">Signal</keyword>
<accession>A0A0K2ZSF7</accession>
<dbReference type="EMBL" id="CXOI01000023">
    <property type="protein sequence ID" value="CTP86325.1"/>
    <property type="molecule type" value="Genomic_DNA"/>
</dbReference>
<dbReference type="GO" id="GO:0004560">
    <property type="term" value="F:alpha-L-fucosidase activity"/>
    <property type="evidence" value="ECO:0007669"/>
    <property type="project" value="InterPro"/>
</dbReference>
<dbReference type="GO" id="GO:0016139">
    <property type="term" value="P:glycoside catabolic process"/>
    <property type="evidence" value="ECO:0007669"/>
    <property type="project" value="TreeGrafter"/>
</dbReference>